<reference evidence="12" key="1">
    <citation type="submission" date="2022-08" db="EMBL/GenBank/DDBJ databases">
        <authorList>
            <person name="Marques A."/>
        </authorList>
    </citation>
    <scope>NUCLEOTIDE SEQUENCE</scope>
    <source>
        <strain evidence="12">RhyPub2mFocal</strain>
        <tissue evidence="12">Leaves</tissue>
    </source>
</reference>
<evidence type="ECO:0000256" key="6">
    <source>
        <dbReference type="ARBA" id="ARBA00022833"/>
    </source>
</evidence>
<evidence type="ECO:0000256" key="9">
    <source>
        <dbReference type="ARBA" id="ARBA00023054"/>
    </source>
</evidence>
<comment type="function">
    <text evidence="1">May be involved in DNA replication and thus regulate cell proliferation.</text>
</comment>
<keyword evidence="4" id="KW-0479">Metal-binding</keyword>
<dbReference type="GO" id="GO:0005524">
    <property type="term" value="F:ATP binding"/>
    <property type="evidence" value="ECO:0007669"/>
    <property type="project" value="UniProtKB-KW"/>
</dbReference>
<evidence type="ECO:0000313" key="13">
    <source>
        <dbReference type="Proteomes" id="UP001140206"/>
    </source>
</evidence>
<keyword evidence="13" id="KW-1185">Reference proteome</keyword>
<organism evidence="12 13">
    <name type="scientific">Rhynchospora pubera</name>
    <dbReference type="NCBI Taxonomy" id="906938"/>
    <lineage>
        <taxon>Eukaryota</taxon>
        <taxon>Viridiplantae</taxon>
        <taxon>Streptophyta</taxon>
        <taxon>Embryophyta</taxon>
        <taxon>Tracheophyta</taxon>
        <taxon>Spermatophyta</taxon>
        <taxon>Magnoliopsida</taxon>
        <taxon>Liliopsida</taxon>
        <taxon>Poales</taxon>
        <taxon>Cyperaceae</taxon>
        <taxon>Cyperoideae</taxon>
        <taxon>Rhynchosporeae</taxon>
        <taxon>Rhynchospora</taxon>
    </lineage>
</organism>
<dbReference type="GO" id="GO:0006261">
    <property type="term" value="P:DNA-templated DNA replication"/>
    <property type="evidence" value="ECO:0007669"/>
    <property type="project" value="TreeGrafter"/>
</dbReference>
<keyword evidence="7" id="KW-0067">ATP-binding</keyword>
<dbReference type="SMART" id="SM00382">
    <property type="entry name" value="AAA"/>
    <property type="match status" value="1"/>
</dbReference>
<keyword evidence="5" id="KW-0547">Nucleotide-binding</keyword>
<keyword evidence="9" id="KW-0175">Coiled coil</keyword>
<evidence type="ECO:0000313" key="12">
    <source>
        <dbReference type="EMBL" id="KAJ4756393.1"/>
    </source>
</evidence>
<dbReference type="AlphaFoldDB" id="A0AAV8CMM8"/>
<dbReference type="NCBIfam" id="TIGR02397">
    <property type="entry name" value="dnaX_nterm"/>
    <property type="match status" value="1"/>
</dbReference>
<evidence type="ECO:0000256" key="2">
    <source>
        <dbReference type="ARBA" id="ARBA00006360"/>
    </source>
</evidence>
<dbReference type="GO" id="GO:0046872">
    <property type="term" value="F:metal ion binding"/>
    <property type="evidence" value="ECO:0007669"/>
    <property type="project" value="UniProtKB-KW"/>
</dbReference>
<evidence type="ECO:0000256" key="7">
    <source>
        <dbReference type="ARBA" id="ARBA00022840"/>
    </source>
</evidence>
<feature type="domain" description="AAA+ ATPase" evidence="11">
    <location>
        <begin position="291"/>
        <end position="433"/>
    </location>
</feature>
<gene>
    <name evidence="12" type="ORF">LUZ62_090798</name>
</gene>
<evidence type="ECO:0000256" key="5">
    <source>
        <dbReference type="ARBA" id="ARBA00022741"/>
    </source>
</evidence>
<dbReference type="GO" id="GO:0003677">
    <property type="term" value="F:DNA binding"/>
    <property type="evidence" value="ECO:0007669"/>
    <property type="project" value="InterPro"/>
</dbReference>
<evidence type="ECO:0000256" key="8">
    <source>
        <dbReference type="ARBA" id="ARBA00022932"/>
    </source>
</evidence>
<keyword evidence="6" id="KW-0862">Zinc</keyword>
<proteinExistence type="inferred from homology"/>
<evidence type="ECO:0000256" key="1">
    <source>
        <dbReference type="ARBA" id="ARBA00002386"/>
    </source>
</evidence>
<dbReference type="Proteomes" id="UP001140206">
    <property type="component" value="Chromosome 5"/>
</dbReference>
<sequence length="935" mass="103755">MSDPRRNSVDIPLTKTLVQLKRVRSLRDPSTYSLSKLATTLENANWDTNSINGVTLDLTKAANHHMNGGPTECENNKTTGHKTSYHRKANVVKIRGLNQNRPKLVHKARPRKSLDSSCVCGISNSAANQVEEVNSYEKLQPDIPGKCPSGKGTPSKKKLSYPNFLKASAAMSRVGSPCISVSEARTNGTDGTRVRSNDVAGSNFSGCGISYCWSVGSRYRDLNPYSDSEDLERPLLSTDGTGTEVTFKDITSFSGTPRNLSQKFRPKTFNDLIGLNVASQSLLYSSCKGKVAPIYLFHGPRGTGKTSTARIFAASLNCLSLEDQRPCGFCRECVLFQSGKSRDVKEIDGTKIDRSSKVKALVASASLVPYSSRFRVFIIDECHVLRDEAWSAILKSLDEPYRHSVYIMVTSDIEAVPRSYLSHCQKYHFPKIKPADIMYRLQRICVEEGLEFENDAIQLIAGKSNGSLRDAETMLDQLGLLGKQITVTLVNELNGSVSDDDLIELLDLALSSDTTNTVRKARELMSSSVDPLQLVSQLANLIMDILSGRCQSGLSDISKNFLGRYALAETGMKRLRHALKILSEAEKHLRTSKNQSTWVTVALLQFGSVESSLLESNDTQSRAGYCRDEWVSRDNLSSAICYACSHDKSNCSERRCRRLKLENIWRRAVGKCQSKSIKNFLRKEGYLSSVHVTEELAIAEVGFGHPDLLSKAEKIQNLISTSLQHELGCDVEVRLKLVSSLPASHDTKSKKQSFSLLSCSGRQQDLSESGLTDIDDPTKLVEPPFIKLGPASASEDDTQRAVTIKSTQSESDAMPKRFILQNEYNRCSSKAMSEDGQYGPHIKEPDFQPSCFARTRKLLRSDHAICLRMQNQNKVGLAVSKKEYEAYFYAYDPTYTDCYGSNSQATLSSREENLQVILLLLCKDFHPHIGSENIK</sequence>
<dbReference type="GO" id="GO:0006281">
    <property type="term" value="P:DNA repair"/>
    <property type="evidence" value="ECO:0007669"/>
    <property type="project" value="TreeGrafter"/>
</dbReference>
<evidence type="ECO:0000256" key="4">
    <source>
        <dbReference type="ARBA" id="ARBA00022723"/>
    </source>
</evidence>
<dbReference type="EC" id="2.7.7.7" evidence="3"/>
<dbReference type="InterPro" id="IPR003593">
    <property type="entry name" value="AAA+_ATPase"/>
</dbReference>
<dbReference type="SUPFAM" id="SSF48019">
    <property type="entry name" value="post-AAA+ oligomerization domain-like"/>
    <property type="match status" value="1"/>
</dbReference>
<name>A0AAV8CMM8_9POAL</name>
<dbReference type="Gene3D" id="3.40.50.300">
    <property type="entry name" value="P-loop containing nucleotide triphosphate hydrolases"/>
    <property type="match status" value="1"/>
</dbReference>
<evidence type="ECO:0000256" key="3">
    <source>
        <dbReference type="ARBA" id="ARBA00012417"/>
    </source>
</evidence>
<dbReference type="GO" id="GO:0003887">
    <property type="term" value="F:DNA-directed DNA polymerase activity"/>
    <property type="evidence" value="ECO:0007669"/>
    <property type="project" value="UniProtKB-KW"/>
</dbReference>
<dbReference type="InterPro" id="IPR008921">
    <property type="entry name" value="DNA_pol3_clamp-load_cplx_C"/>
</dbReference>
<dbReference type="PANTHER" id="PTHR11669">
    <property type="entry name" value="REPLICATION FACTOR C / DNA POLYMERASE III GAMMA-TAU SUBUNIT"/>
    <property type="match status" value="1"/>
</dbReference>
<dbReference type="InterPro" id="IPR045085">
    <property type="entry name" value="HLD_clamp_pol_III_gamma_tau"/>
</dbReference>
<keyword evidence="8" id="KW-0548">Nucleotidyltransferase</keyword>
<dbReference type="InterPro" id="IPR012763">
    <property type="entry name" value="DNA_pol_III_sug/sutau_N"/>
</dbReference>
<protein>
    <recommendedName>
        <fullName evidence="3">DNA-directed DNA polymerase</fullName>
        <ecNumber evidence="3">2.7.7.7</ecNumber>
    </recommendedName>
</protein>
<dbReference type="EMBL" id="JAMFTS010000005">
    <property type="protein sequence ID" value="KAJ4756393.1"/>
    <property type="molecule type" value="Genomic_DNA"/>
</dbReference>
<evidence type="ECO:0000256" key="10">
    <source>
        <dbReference type="ARBA" id="ARBA00049244"/>
    </source>
</evidence>
<dbReference type="InterPro" id="IPR054506">
    <property type="entry name" value="DnaA_N-like_STI"/>
</dbReference>
<dbReference type="Pfam" id="PF13177">
    <property type="entry name" value="DNA_pol3_delta2"/>
    <property type="match status" value="1"/>
</dbReference>
<dbReference type="Pfam" id="PF23007">
    <property type="entry name" value="DnaA_N-like_STI"/>
    <property type="match status" value="1"/>
</dbReference>
<dbReference type="PANTHER" id="PTHR11669:SF0">
    <property type="entry name" value="PROTEIN STICHEL-LIKE 2"/>
    <property type="match status" value="1"/>
</dbReference>
<dbReference type="InterPro" id="IPR027417">
    <property type="entry name" value="P-loop_NTPase"/>
</dbReference>
<dbReference type="Gene3D" id="1.10.8.60">
    <property type="match status" value="1"/>
</dbReference>
<dbReference type="GO" id="GO:0005663">
    <property type="term" value="C:DNA replication factor C complex"/>
    <property type="evidence" value="ECO:0007669"/>
    <property type="project" value="TreeGrafter"/>
</dbReference>
<dbReference type="CDD" id="cd18137">
    <property type="entry name" value="HLD_clamp_pol_III_gamma_tau"/>
    <property type="match status" value="1"/>
</dbReference>
<comment type="similarity">
    <text evidence="2">Belongs to the DnaX/STICHEL family.</text>
</comment>
<keyword evidence="8" id="KW-0808">Transferase</keyword>
<accession>A0AAV8CMM8</accession>
<dbReference type="GO" id="GO:0003689">
    <property type="term" value="F:DNA clamp loader activity"/>
    <property type="evidence" value="ECO:0007669"/>
    <property type="project" value="TreeGrafter"/>
</dbReference>
<comment type="caution">
    <text evidence="12">The sequence shown here is derived from an EMBL/GenBank/DDBJ whole genome shotgun (WGS) entry which is preliminary data.</text>
</comment>
<comment type="catalytic activity">
    <reaction evidence="10">
        <text>DNA(n) + a 2'-deoxyribonucleoside 5'-triphosphate = DNA(n+1) + diphosphate</text>
        <dbReference type="Rhea" id="RHEA:22508"/>
        <dbReference type="Rhea" id="RHEA-COMP:17339"/>
        <dbReference type="Rhea" id="RHEA-COMP:17340"/>
        <dbReference type="ChEBI" id="CHEBI:33019"/>
        <dbReference type="ChEBI" id="CHEBI:61560"/>
        <dbReference type="ChEBI" id="CHEBI:173112"/>
        <dbReference type="EC" id="2.7.7.7"/>
    </reaction>
</comment>
<keyword evidence="8" id="KW-0239">DNA-directed DNA polymerase</keyword>
<dbReference type="SUPFAM" id="SSF52540">
    <property type="entry name" value="P-loop containing nucleoside triphosphate hydrolases"/>
    <property type="match status" value="1"/>
</dbReference>
<dbReference type="Pfam" id="PF22608">
    <property type="entry name" value="DNAX_ATPase_lid"/>
    <property type="match status" value="1"/>
</dbReference>
<evidence type="ECO:0000259" key="11">
    <source>
        <dbReference type="SMART" id="SM00382"/>
    </source>
</evidence>
<dbReference type="FunFam" id="1.10.8.60:FF:000013">
    <property type="entry name" value="DNA polymerase III subunit gamma/tau"/>
    <property type="match status" value="1"/>
</dbReference>
<dbReference type="InterPro" id="IPR050238">
    <property type="entry name" value="DNA_Rep/Repair_Clamp_Loader"/>
</dbReference>
<dbReference type="GO" id="GO:0009360">
    <property type="term" value="C:DNA polymerase III complex"/>
    <property type="evidence" value="ECO:0007669"/>
    <property type="project" value="InterPro"/>
</dbReference>